<dbReference type="PANTHER" id="PTHR43792:SF1">
    <property type="entry name" value="N-ACETYLTRANSFERASE DOMAIN-CONTAINING PROTEIN"/>
    <property type="match status" value="1"/>
</dbReference>
<dbReference type="EMBL" id="JABTCG010000003">
    <property type="protein sequence ID" value="MBD0850844.1"/>
    <property type="molecule type" value="Genomic_DNA"/>
</dbReference>
<dbReference type="PANTHER" id="PTHR43792">
    <property type="entry name" value="GNAT FAMILY, PUTATIVE (AFU_ORTHOLOGUE AFUA_3G00765)-RELATED-RELATED"/>
    <property type="match status" value="1"/>
</dbReference>
<dbReference type="SUPFAM" id="SSF55729">
    <property type="entry name" value="Acyl-CoA N-acyltransferases (Nat)"/>
    <property type="match status" value="1"/>
</dbReference>
<organism evidence="2 3">
    <name type="scientific">Maribacter arenosus</name>
    <dbReference type="NCBI Taxonomy" id="1854708"/>
    <lineage>
        <taxon>Bacteria</taxon>
        <taxon>Pseudomonadati</taxon>
        <taxon>Bacteroidota</taxon>
        <taxon>Flavobacteriia</taxon>
        <taxon>Flavobacteriales</taxon>
        <taxon>Flavobacteriaceae</taxon>
        <taxon>Maribacter</taxon>
    </lineage>
</organism>
<evidence type="ECO:0000313" key="3">
    <source>
        <dbReference type="Proteomes" id="UP000598350"/>
    </source>
</evidence>
<gene>
    <name evidence="2" type="ORF">HPE63_09200</name>
</gene>
<accession>A0ABR7VFK8</accession>
<dbReference type="Pfam" id="PF13302">
    <property type="entry name" value="Acetyltransf_3"/>
    <property type="match status" value="1"/>
</dbReference>
<name>A0ABR7VFK8_9FLAO</name>
<evidence type="ECO:0000259" key="1">
    <source>
        <dbReference type="PROSITE" id="PS51186"/>
    </source>
</evidence>
<evidence type="ECO:0000313" key="2">
    <source>
        <dbReference type="EMBL" id="MBD0850844.1"/>
    </source>
</evidence>
<reference evidence="2 3" key="1">
    <citation type="submission" date="2020-05" db="EMBL/GenBank/DDBJ databases">
        <title>The draft genome sequence of Maribacter arenosus CAU 1321.</title>
        <authorList>
            <person name="Mu L."/>
        </authorList>
    </citation>
    <scope>NUCLEOTIDE SEQUENCE [LARGE SCALE GENOMIC DNA]</scope>
    <source>
        <strain evidence="2 3">CAU 1321</strain>
    </source>
</reference>
<dbReference type="Proteomes" id="UP000598350">
    <property type="component" value="Unassembled WGS sequence"/>
</dbReference>
<comment type="caution">
    <text evidence="2">The sequence shown here is derived from an EMBL/GenBank/DDBJ whole genome shotgun (WGS) entry which is preliminary data.</text>
</comment>
<feature type="domain" description="N-acetyltransferase" evidence="1">
    <location>
        <begin position="13"/>
        <end position="171"/>
    </location>
</feature>
<keyword evidence="3" id="KW-1185">Reference proteome</keyword>
<protein>
    <submittedName>
        <fullName evidence="2">GNAT family N-acetyltransferase</fullName>
    </submittedName>
</protein>
<sequence>MDFLLTGEESERLSYRKLEPSDFDAWLPFHENPTSTQYWAEESLDPKEACHNWFKNIFYRYDNHLGGLNALVDKKTGLLVGQCGLLKQTVDGIQELEIGYSLLPIYRKRGYAIEAAKKCKSFAIEHQLANSLISIIHIDNLPSQKVALKNGMSLDKTTTYKNNPVYIFRVNIF</sequence>
<dbReference type="Gene3D" id="3.40.630.30">
    <property type="match status" value="1"/>
</dbReference>
<dbReference type="InterPro" id="IPR051531">
    <property type="entry name" value="N-acetyltransferase"/>
</dbReference>
<dbReference type="PROSITE" id="PS51186">
    <property type="entry name" value="GNAT"/>
    <property type="match status" value="1"/>
</dbReference>
<dbReference type="RefSeq" id="WP_188313979.1">
    <property type="nucleotide sequence ID" value="NZ_JABTCG010000003.1"/>
</dbReference>
<proteinExistence type="predicted"/>
<dbReference type="InterPro" id="IPR016181">
    <property type="entry name" value="Acyl_CoA_acyltransferase"/>
</dbReference>
<dbReference type="InterPro" id="IPR000182">
    <property type="entry name" value="GNAT_dom"/>
</dbReference>